<reference evidence="6 7" key="1">
    <citation type="journal article" date="2016" name="Mol. Biol. Evol.">
        <title>Comparative Genomics of Early-Diverging Mushroom-Forming Fungi Provides Insights into the Origins of Lignocellulose Decay Capabilities.</title>
        <authorList>
            <person name="Nagy L.G."/>
            <person name="Riley R."/>
            <person name="Tritt A."/>
            <person name="Adam C."/>
            <person name="Daum C."/>
            <person name="Floudas D."/>
            <person name="Sun H."/>
            <person name="Yadav J.S."/>
            <person name="Pangilinan J."/>
            <person name="Larsson K.H."/>
            <person name="Matsuura K."/>
            <person name="Barry K."/>
            <person name="Labutti K."/>
            <person name="Kuo R."/>
            <person name="Ohm R.A."/>
            <person name="Bhattacharya S.S."/>
            <person name="Shirouzu T."/>
            <person name="Yoshinaga Y."/>
            <person name="Martin F.M."/>
            <person name="Grigoriev I.V."/>
            <person name="Hibbett D.S."/>
        </authorList>
    </citation>
    <scope>NUCLEOTIDE SEQUENCE [LARGE SCALE GENOMIC DNA]</scope>
    <source>
        <strain evidence="6 7">HHB10207 ss-3</strain>
    </source>
</reference>
<feature type="transmembrane region" description="Helical" evidence="4">
    <location>
        <begin position="284"/>
        <end position="307"/>
    </location>
</feature>
<evidence type="ECO:0000259" key="5">
    <source>
        <dbReference type="PROSITE" id="PS50850"/>
    </source>
</evidence>
<keyword evidence="4" id="KW-0812">Transmembrane</keyword>
<dbReference type="InterPro" id="IPR036259">
    <property type="entry name" value="MFS_trans_sf"/>
</dbReference>
<feature type="compositionally biased region" description="Polar residues" evidence="3">
    <location>
        <begin position="1"/>
        <end position="23"/>
    </location>
</feature>
<keyword evidence="4" id="KW-0472">Membrane</keyword>
<dbReference type="Pfam" id="PF07690">
    <property type="entry name" value="MFS_1"/>
    <property type="match status" value="1"/>
</dbReference>
<dbReference type="PROSITE" id="PS50850">
    <property type="entry name" value="MFS"/>
    <property type="match status" value="1"/>
</dbReference>
<dbReference type="InterPro" id="IPR050327">
    <property type="entry name" value="Proton-linked_MCT"/>
</dbReference>
<feature type="domain" description="Major facilitator superfamily (MFS) profile" evidence="5">
    <location>
        <begin position="80"/>
        <end position="474"/>
    </location>
</feature>
<accession>A0A166D0G7</accession>
<keyword evidence="7" id="KW-1185">Reference proteome</keyword>
<evidence type="ECO:0000313" key="6">
    <source>
        <dbReference type="EMBL" id="KZT38021.1"/>
    </source>
</evidence>
<feature type="transmembrane region" description="Helical" evidence="4">
    <location>
        <begin position="447"/>
        <end position="469"/>
    </location>
</feature>
<dbReference type="GO" id="GO:0016020">
    <property type="term" value="C:membrane"/>
    <property type="evidence" value="ECO:0007669"/>
    <property type="project" value="UniProtKB-SubCell"/>
</dbReference>
<dbReference type="Gene3D" id="1.20.1250.20">
    <property type="entry name" value="MFS general substrate transporter like domains"/>
    <property type="match status" value="2"/>
</dbReference>
<feature type="transmembrane region" description="Helical" evidence="4">
    <location>
        <begin position="80"/>
        <end position="109"/>
    </location>
</feature>
<feature type="transmembrane region" description="Helical" evidence="4">
    <location>
        <begin position="411"/>
        <end position="435"/>
    </location>
</feature>
<feature type="transmembrane region" description="Helical" evidence="4">
    <location>
        <begin position="152"/>
        <end position="170"/>
    </location>
</feature>
<feature type="region of interest" description="Disordered" evidence="3">
    <location>
        <begin position="1"/>
        <end position="51"/>
    </location>
</feature>
<dbReference type="EMBL" id="KV428071">
    <property type="protein sequence ID" value="KZT38021.1"/>
    <property type="molecule type" value="Genomic_DNA"/>
</dbReference>
<feature type="transmembrane region" description="Helical" evidence="4">
    <location>
        <begin position="376"/>
        <end position="399"/>
    </location>
</feature>
<name>A0A166D0G7_9AGAM</name>
<evidence type="ECO:0000256" key="2">
    <source>
        <dbReference type="ARBA" id="ARBA00006727"/>
    </source>
</evidence>
<dbReference type="InterPro" id="IPR011701">
    <property type="entry name" value="MFS"/>
</dbReference>
<feature type="transmembrane region" description="Helical" evidence="4">
    <location>
        <begin position="121"/>
        <end position="140"/>
    </location>
</feature>
<dbReference type="PANTHER" id="PTHR11360">
    <property type="entry name" value="MONOCARBOXYLATE TRANSPORTER"/>
    <property type="match status" value="1"/>
</dbReference>
<comment type="similarity">
    <text evidence="2">Belongs to the major facilitator superfamily. Monocarboxylate porter (TC 2.A.1.13) family.</text>
</comment>
<gene>
    <name evidence="6" type="ORF">SISSUDRAFT_986774</name>
</gene>
<evidence type="ECO:0000256" key="3">
    <source>
        <dbReference type="SAM" id="MobiDB-lite"/>
    </source>
</evidence>
<comment type="subcellular location">
    <subcellularLocation>
        <location evidence="1">Membrane</location>
        <topology evidence="1">Multi-pass membrane protein</topology>
    </subcellularLocation>
</comment>
<dbReference type="InterPro" id="IPR020846">
    <property type="entry name" value="MFS_dom"/>
</dbReference>
<feature type="transmembrane region" description="Helical" evidence="4">
    <location>
        <begin position="241"/>
        <end position="261"/>
    </location>
</feature>
<evidence type="ECO:0000256" key="1">
    <source>
        <dbReference type="ARBA" id="ARBA00004141"/>
    </source>
</evidence>
<protein>
    <submittedName>
        <fullName evidence="6">MFS general substrate transporter</fullName>
    </submittedName>
</protein>
<dbReference type="AlphaFoldDB" id="A0A166D0G7"/>
<dbReference type="GO" id="GO:0022857">
    <property type="term" value="F:transmembrane transporter activity"/>
    <property type="evidence" value="ECO:0007669"/>
    <property type="project" value="InterPro"/>
</dbReference>
<feature type="transmembrane region" description="Helical" evidence="4">
    <location>
        <begin position="182"/>
        <end position="204"/>
    </location>
</feature>
<evidence type="ECO:0000256" key="4">
    <source>
        <dbReference type="SAM" id="Phobius"/>
    </source>
</evidence>
<keyword evidence="4" id="KW-1133">Transmembrane helix</keyword>
<organism evidence="6 7">
    <name type="scientific">Sistotremastrum suecicum HHB10207 ss-3</name>
    <dbReference type="NCBI Taxonomy" id="1314776"/>
    <lineage>
        <taxon>Eukaryota</taxon>
        <taxon>Fungi</taxon>
        <taxon>Dikarya</taxon>
        <taxon>Basidiomycota</taxon>
        <taxon>Agaricomycotina</taxon>
        <taxon>Agaricomycetes</taxon>
        <taxon>Sistotremastrales</taxon>
        <taxon>Sistotremastraceae</taxon>
        <taxon>Sistotremastrum</taxon>
    </lineage>
</organism>
<dbReference type="OrthoDB" id="2213137at2759"/>
<evidence type="ECO:0000313" key="7">
    <source>
        <dbReference type="Proteomes" id="UP000076798"/>
    </source>
</evidence>
<proteinExistence type="inferred from homology"/>
<dbReference type="Proteomes" id="UP000076798">
    <property type="component" value="Unassembled WGS sequence"/>
</dbReference>
<dbReference type="PANTHER" id="PTHR11360:SF315">
    <property type="entry name" value="TRANSPORTER MCH2-RELATED"/>
    <property type="match status" value="1"/>
</dbReference>
<dbReference type="SUPFAM" id="SSF103473">
    <property type="entry name" value="MFS general substrate transporter"/>
    <property type="match status" value="1"/>
</dbReference>
<feature type="transmembrane region" description="Helical" evidence="4">
    <location>
        <begin position="210"/>
        <end position="229"/>
    </location>
</feature>
<sequence length="483" mass="51752">MSITPEQVPGSSFTSPDASTLDFQDQDGSRGTTIIEEPEKSIRNFGGEEEDEKRDVELAVAAQPVSVPTPVDDGPPDGGYGWVVAVCQFFINFATWGYASAYGVFLSFYRETNFFPGATDIEFALIGGLLLSVAFLTSPLSNFLSKTYGFRIPMSVGVVIFTLGQIFAGLSTKIWQLFLTQGVMFGLGVGLVYMPTLPVLTQWFNKRRGLANGLASGGAGAGALVISILTRNNIQKLSLKWAFIINGLIAFALLTPSVLLMKTRVHATGAKFEPLQPRWLWHKGYAFVLLWFFFSVLGYIIAIYSVATYATAGLGLSQTLAANIQAITCGFQIIGRPGVGLSLDRFGRINGGSGATLIAGLSCLLIWIFADSYGLLIFFSVIQGLTGGTLFATCGSITAEVVGVKHIGSAMAIMWLVGVLPSTFAEPIGLALVDYSTNHLGWTGRKAFEISICFSGGSFIVAAIVLMGAKRHVQGNWNMLTKA</sequence>
<feature type="transmembrane region" description="Helical" evidence="4">
    <location>
        <begin position="351"/>
        <end position="370"/>
    </location>
</feature>